<keyword evidence="2" id="KW-1185">Reference proteome</keyword>
<evidence type="ECO:0000313" key="1">
    <source>
        <dbReference type="EMBL" id="MBA0852488.1"/>
    </source>
</evidence>
<gene>
    <name evidence="1" type="ORF">Goshw_005885</name>
</gene>
<comment type="caution">
    <text evidence="1">The sequence shown here is derived from an EMBL/GenBank/DDBJ whole genome shotgun (WGS) entry which is preliminary data.</text>
</comment>
<protein>
    <submittedName>
        <fullName evidence="1">Uncharacterized protein</fullName>
    </submittedName>
</protein>
<reference evidence="1 2" key="1">
    <citation type="journal article" date="2019" name="Genome Biol. Evol.">
        <title>Insights into the evolution of the New World diploid cottons (Gossypium, subgenus Houzingenia) based on genome sequencing.</title>
        <authorList>
            <person name="Grover C.E."/>
            <person name="Arick M.A. 2nd"/>
            <person name="Thrash A."/>
            <person name="Conover J.L."/>
            <person name="Sanders W.S."/>
            <person name="Peterson D.G."/>
            <person name="Frelichowski J.E."/>
            <person name="Scheffler J.A."/>
            <person name="Scheffler B.E."/>
            <person name="Wendel J.F."/>
        </authorList>
    </citation>
    <scope>NUCLEOTIDE SEQUENCE [LARGE SCALE GENOMIC DNA]</scope>
    <source>
        <strain evidence="1">1</strain>
        <tissue evidence="1">Leaf</tissue>
    </source>
</reference>
<name>A0A7J9L1D6_GOSSC</name>
<proteinExistence type="predicted"/>
<evidence type="ECO:0000313" key="2">
    <source>
        <dbReference type="Proteomes" id="UP000593576"/>
    </source>
</evidence>
<accession>A0A7J9L1D6</accession>
<dbReference type="EMBL" id="JABFAF010000004">
    <property type="protein sequence ID" value="MBA0852488.1"/>
    <property type="molecule type" value="Genomic_DNA"/>
</dbReference>
<sequence length="39" mass="4472">MAYSTLIRCLNPPLRRPLHCLLLPSLILLNALQTGKIEW</sequence>
<dbReference type="AlphaFoldDB" id="A0A7J9L1D6"/>
<dbReference type="Proteomes" id="UP000593576">
    <property type="component" value="Unassembled WGS sequence"/>
</dbReference>
<organism evidence="1 2">
    <name type="scientific">Gossypium schwendimanii</name>
    <name type="common">Cotton</name>
    <dbReference type="NCBI Taxonomy" id="34291"/>
    <lineage>
        <taxon>Eukaryota</taxon>
        <taxon>Viridiplantae</taxon>
        <taxon>Streptophyta</taxon>
        <taxon>Embryophyta</taxon>
        <taxon>Tracheophyta</taxon>
        <taxon>Spermatophyta</taxon>
        <taxon>Magnoliopsida</taxon>
        <taxon>eudicotyledons</taxon>
        <taxon>Gunneridae</taxon>
        <taxon>Pentapetalae</taxon>
        <taxon>rosids</taxon>
        <taxon>malvids</taxon>
        <taxon>Malvales</taxon>
        <taxon>Malvaceae</taxon>
        <taxon>Malvoideae</taxon>
        <taxon>Gossypium</taxon>
    </lineage>
</organism>